<comment type="caution">
    <text evidence="2">The sequence shown here is derived from an EMBL/GenBank/DDBJ whole genome shotgun (WGS) entry which is preliminary data.</text>
</comment>
<name>A0A427AYQ8_ENSVE</name>
<dbReference type="AlphaFoldDB" id="A0A427AYQ8"/>
<accession>A0A427AYQ8</accession>
<dbReference type="Proteomes" id="UP000287651">
    <property type="component" value="Unassembled WGS sequence"/>
</dbReference>
<feature type="region of interest" description="Disordered" evidence="1">
    <location>
        <begin position="223"/>
        <end position="270"/>
    </location>
</feature>
<sequence length="270" mass="30338">MQVLRRSRKECNGRRRRAYRVHQEAATTEEMPLLSYRRRSGYRELSQANHDLVPCRCLRIPQGPETQPRGSSGGYFFPAYLRGRSIYRASSLPSISPRTPAAAVCSRGITARTDISSATELSETKLREVVQNSKRRESVEDEIHVVSAAEAPKQESKEIKANAVDDELFGSQGKRLSTGLGDEAEERKLELQPESELTTRRRRLISPFHRRSRRASRVVVMARSGSRVGGTTQLDRQKSEEAMEGSDEGGGAKEMGSSERYFPGRSRPKQ</sequence>
<reference evidence="2 3" key="1">
    <citation type="journal article" date="2014" name="Agronomy (Basel)">
        <title>A Draft Genome Sequence for Ensete ventricosum, the Drought-Tolerant Tree Against Hunger.</title>
        <authorList>
            <person name="Harrison J."/>
            <person name="Moore K.A."/>
            <person name="Paszkiewicz K."/>
            <person name="Jones T."/>
            <person name="Grant M."/>
            <person name="Ambacheew D."/>
            <person name="Muzemil S."/>
            <person name="Studholme D.J."/>
        </authorList>
    </citation>
    <scope>NUCLEOTIDE SEQUENCE [LARGE SCALE GENOMIC DNA]</scope>
</reference>
<gene>
    <name evidence="2" type="ORF">B296_00022097</name>
</gene>
<evidence type="ECO:0000313" key="2">
    <source>
        <dbReference type="EMBL" id="RRT81402.1"/>
    </source>
</evidence>
<evidence type="ECO:0000313" key="3">
    <source>
        <dbReference type="Proteomes" id="UP000287651"/>
    </source>
</evidence>
<organism evidence="2 3">
    <name type="scientific">Ensete ventricosum</name>
    <name type="common">Abyssinian banana</name>
    <name type="synonym">Musa ensete</name>
    <dbReference type="NCBI Taxonomy" id="4639"/>
    <lineage>
        <taxon>Eukaryota</taxon>
        <taxon>Viridiplantae</taxon>
        <taxon>Streptophyta</taxon>
        <taxon>Embryophyta</taxon>
        <taxon>Tracheophyta</taxon>
        <taxon>Spermatophyta</taxon>
        <taxon>Magnoliopsida</taxon>
        <taxon>Liliopsida</taxon>
        <taxon>Zingiberales</taxon>
        <taxon>Musaceae</taxon>
        <taxon>Ensete</taxon>
    </lineage>
</organism>
<evidence type="ECO:0000256" key="1">
    <source>
        <dbReference type="SAM" id="MobiDB-lite"/>
    </source>
</evidence>
<dbReference type="EMBL" id="AMZH03000919">
    <property type="protein sequence ID" value="RRT81402.1"/>
    <property type="molecule type" value="Genomic_DNA"/>
</dbReference>
<protein>
    <submittedName>
        <fullName evidence="2">Uncharacterized protein</fullName>
    </submittedName>
</protein>
<proteinExistence type="predicted"/>
<feature type="region of interest" description="Disordered" evidence="1">
    <location>
        <begin position="170"/>
        <end position="196"/>
    </location>
</feature>